<dbReference type="InterPro" id="IPR036928">
    <property type="entry name" value="AS_sf"/>
</dbReference>
<accession>A0AA38RVQ0</accession>
<feature type="domain" description="Amidase" evidence="1">
    <location>
        <begin position="95"/>
        <end position="205"/>
    </location>
</feature>
<dbReference type="EMBL" id="JANBVN010000064">
    <property type="protein sequence ID" value="KAJ9151515.1"/>
    <property type="molecule type" value="Genomic_DNA"/>
</dbReference>
<name>A0AA38RVQ0_9PEZI</name>
<dbReference type="Pfam" id="PF01425">
    <property type="entry name" value="Amidase"/>
    <property type="match status" value="2"/>
</dbReference>
<keyword evidence="3" id="KW-1185">Reference proteome</keyword>
<organism evidence="2 3">
    <name type="scientific">Coniochaeta hoffmannii</name>
    <dbReference type="NCBI Taxonomy" id="91930"/>
    <lineage>
        <taxon>Eukaryota</taxon>
        <taxon>Fungi</taxon>
        <taxon>Dikarya</taxon>
        <taxon>Ascomycota</taxon>
        <taxon>Pezizomycotina</taxon>
        <taxon>Sordariomycetes</taxon>
        <taxon>Sordariomycetidae</taxon>
        <taxon>Coniochaetales</taxon>
        <taxon>Coniochaetaceae</taxon>
        <taxon>Coniochaeta</taxon>
    </lineage>
</organism>
<dbReference type="AlphaFoldDB" id="A0AA38RVQ0"/>
<evidence type="ECO:0000313" key="3">
    <source>
        <dbReference type="Proteomes" id="UP001174691"/>
    </source>
</evidence>
<proteinExistence type="predicted"/>
<comment type="caution">
    <text evidence="2">The sequence shown here is derived from an EMBL/GenBank/DDBJ whole genome shotgun (WGS) entry which is preliminary data.</text>
</comment>
<feature type="domain" description="Amidase" evidence="1">
    <location>
        <begin position="223"/>
        <end position="555"/>
    </location>
</feature>
<dbReference type="Proteomes" id="UP001174691">
    <property type="component" value="Unassembled WGS sequence"/>
</dbReference>
<dbReference type="PANTHER" id="PTHR11895:SF171">
    <property type="entry name" value="AMIDASE DOMAIN-CONTAINING PROTEIN"/>
    <property type="match status" value="1"/>
</dbReference>
<protein>
    <submittedName>
        <fullName evidence="2">Amidase signature enzyme</fullName>
    </submittedName>
</protein>
<sequence>MSIISLSDGSSSGFTAGDLRDLAAHLNVELPDGKDAEDYLRLLWSFEAVMKQVEDGPDYFHQGLKPQAVSTARWYWKPSPEDNPLNAWSHRCDLSAARPTSDILKGRTVAIKDNICVAGLPTTLGAPASLVSEDGVFPVSQIDAVVVARLLAAGAVIKGTSTCECFCASPLSFTSATGPVHNPRLYGYTAGGSSSGSCALVAAHSLLSSEQKEEGHLPLGETVELAIGSDQAGSVRIPASYNGLYGLKPTFGLNPYTGAASMSPMIDHLGPIASTLEDIAALLQVMAGYDGLDPRMTPESPLAGQVKPYPQLLLDFRQQILAGPREVGKGWRIGLLTESFMIPGVDPEVRDTVRGAAKRFFETAGATVVDISIPMHREGPVIWTAATRPSMSNWLCQGRPSGHLSYLPPHLQSRWPLSQETYDVLNSTNPALINIILSERFAQRFLPAGLEAKAHRKVFELRAAYDQALEEVDVLVTPCAPTVAMPHPKSSTRASSIMERLAPAIGLTSNTCPFNVTGHPALNVPCGVSSPPERPDVLLPIGMQVIGKRWKDEDVIKAAALFESGRELESNNAAE</sequence>
<gene>
    <name evidence="2" type="ORF">NKR19_g4878</name>
</gene>
<evidence type="ECO:0000259" key="1">
    <source>
        <dbReference type="Pfam" id="PF01425"/>
    </source>
</evidence>
<dbReference type="PANTHER" id="PTHR11895">
    <property type="entry name" value="TRANSAMIDASE"/>
    <property type="match status" value="1"/>
</dbReference>
<evidence type="ECO:0000313" key="2">
    <source>
        <dbReference type="EMBL" id="KAJ9151515.1"/>
    </source>
</evidence>
<dbReference type="SUPFAM" id="SSF75304">
    <property type="entry name" value="Amidase signature (AS) enzymes"/>
    <property type="match status" value="1"/>
</dbReference>
<dbReference type="InterPro" id="IPR000120">
    <property type="entry name" value="Amidase"/>
</dbReference>
<dbReference type="GO" id="GO:0003824">
    <property type="term" value="F:catalytic activity"/>
    <property type="evidence" value="ECO:0007669"/>
    <property type="project" value="InterPro"/>
</dbReference>
<dbReference type="Gene3D" id="3.90.1300.10">
    <property type="entry name" value="Amidase signature (AS) domain"/>
    <property type="match status" value="1"/>
</dbReference>
<reference evidence="2" key="1">
    <citation type="submission" date="2022-07" db="EMBL/GenBank/DDBJ databases">
        <title>Fungi with potential for degradation of polypropylene.</title>
        <authorList>
            <person name="Gostincar C."/>
        </authorList>
    </citation>
    <scope>NUCLEOTIDE SEQUENCE</scope>
    <source>
        <strain evidence="2">EXF-13287</strain>
    </source>
</reference>
<dbReference type="InterPro" id="IPR023631">
    <property type="entry name" value="Amidase_dom"/>
</dbReference>